<evidence type="ECO:0000313" key="3">
    <source>
        <dbReference type="EMBL" id="XBL14697.1"/>
    </source>
</evidence>
<dbReference type="PANTHER" id="PTHR37842">
    <property type="match status" value="1"/>
</dbReference>
<organism evidence="3 4">
    <name type="scientific">Mariniflexile litorale</name>
    <dbReference type="NCBI Taxonomy" id="3045158"/>
    <lineage>
        <taxon>Bacteria</taxon>
        <taxon>Pseudomonadati</taxon>
        <taxon>Bacteroidota</taxon>
        <taxon>Flavobacteriia</taxon>
        <taxon>Flavobacteriales</taxon>
        <taxon>Flavobacteriaceae</taxon>
        <taxon>Mariniflexile</taxon>
    </lineage>
</organism>
<dbReference type="PANTHER" id="PTHR37842:SF2">
    <property type="entry name" value="GYLCOSYL HYDROLASE 115 C-TERMINAL DOMAIN-CONTAINING PROTEIN"/>
    <property type="match status" value="1"/>
</dbReference>
<dbReference type="Gene3D" id="3.30.379.10">
    <property type="entry name" value="Chitobiase/beta-hexosaminidase domain 2-like"/>
    <property type="match status" value="1"/>
</dbReference>
<sequence length="966" mass="109379">MRTNHLSKLISLFVITLGINTLQAQLSLVNTTGDASVFSIVNKNNTATIYYDASDFEVVKMASKLLAEDIERVTAKLPVVSSNKPKAKNAIIIGTLGKSKLINQLIKSGKVNSTELEGNWERYLYKTVKNPLPNVDNALVIIGSDRRGTAYGVFDLSKTIGVSPWYWWADVPTVKRKELSIADIDFISKAPSVKYRGVFINDEDWGLKPWASKLMDPQINDIGPNTYEKVCELLLRLKANMLAPAMHEVTGAFYKYPENKMVADKFAIMMTSSHAEPLLYNNTTEWDKKIDGAWDYVRNKKGVLAALDKRVKEAAPFENIYTVGMRGIHDTGMKDVPEGYTKANVLEQVIDAERDILTKYIKKSKEEIPQIFVPYKEVLDIYESGMKLPDDVTIVWPDDNFGYIKKLSDNEEAKRKGGAGVYYHISYLGEPNDYLWLNTTPPALIYEEMFKAYQNGADRYWLLNVGDIKPGELGMQFFLDLAWDIDMVTYNTVPDYNSSFLASIFGNKYKEDFKDIYNSYFHLGFERKPEYMGWDWRWNSIDAKERIIDTEFSFTNYNEAQNRIDEYDRIASKAEKLLKELPDQYKSSFYHLLYYPVVGSSLVSKKMLAAQKNRWYAQQGRAATNGLIDDVKAYDARLTEITAHYNGLENGKWTGIMTAPERLPEIQLPETEKIDLPENSEMGVFIPSGSSINTINVLPRFNKFTKQSHSIEVFNKGKNDLKWSAKTDNSWILLSKNKGKTSTQETVNVTVDWSKAPVGTNIKGEIHINAGDQIEKVHLSLHNPATSAEELNVLYVEDNGVVSISPSEFSRKYEKNGMKIQVIEELGYEGNSVQLGTIVDKGWRNASVEYDFYSETAGWVTVHTYALPLFGKDEKNGTTYGVQIDNSMVSWETTASPEYSFDWKKNVIRNSTINTSKILIDKPGKHTLKLISGNPGMVIQKVVVDFGGMKNSYLGPKPTLVNPKTK</sequence>
<dbReference type="InterPro" id="IPR041437">
    <property type="entry name" value="GH115_C"/>
</dbReference>
<dbReference type="GO" id="GO:0005975">
    <property type="term" value="P:carbohydrate metabolic process"/>
    <property type="evidence" value="ECO:0007669"/>
    <property type="project" value="UniProtKB-ARBA"/>
</dbReference>
<keyword evidence="4" id="KW-1185">Reference proteome</keyword>
<dbReference type="SUPFAM" id="SSF55545">
    <property type="entry name" value="beta-N-acetylhexosaminidase-like domain"/>
    <property type="match status" value="1"/>
</dbReference>
<dbReference type="InterPro" id="IPR031924">
    <property type="entry name" value="GH115"/>
</dbReference>
<dbReference type="Gene3D" id="1.20.58.2150">
    <property type="match status" value="1"/>
</dbReference>
<name>A0AAU7EEV8_9FLAO</name>
<protein>
    <submittedName>
        <fullName evidence="3">Glycosyl hydrolase 115 family protein</fullName>
    </submittedName>
</protein>
<feature type="domain" description="Gylcosyl hydrolase 115 C-terminal" evidence="2">
    <location>
        <begin position="795"/>
        <end position="957"/>
    </location>
</feature>
<keyword evidence="1 3" id="KW-0378">Hydrolase</keyword>
<dbReference type="InterPro" id="IPR029018">
    <property type="entry name" value="Hex-like_dom2"/>
</dbReference>
<dbReference type="InterPro" id="IPR042301">
    <property type="entry name" value="GH115_sf"/>
</dbReference>
<dbReference type="Pfam" id="PF17829">
    <property type="entry name" value="GH115_C"/>
    <property type="match status" value="1"/>
</dbReference>
<gene>
    <name evidence="3" type="ORF">QLS71_001465</name>
</gene>
<evidence type="ECO:0000259" key="2">
    <source>
        <dbReference type="Pfam" id="PF17829"/>
    </source>
</evidence>
<dbReference type="EMBL" id="CP155618">
    <property type="protein sequence ID" value="XBL14697.1"/>
    <property type="molecule type" value="Genomic_DNA"/>
</dbReference>
<accession>A0AAU7EEV8</accession>
<dbReference type="Pfam" id="PF15979">
    <property type="entry name" value="Glyco_hydro_115"/>
    <property type="match status" value="1"/>
</dbReference>
<dbReference type="AlphaFoldDB" id="A0AAU7EEV8"/>
<dbReference type="GO" id="GO:0016787">
    <property type="term" value="F:hydrolase activity"/>
    <property type="evidence" value="ECO:0007669"/>
    <property type="project" value="UniProtKB-KW"/>
</dbReference>
<dbReference type="KEGG" id="mlil:QLS71_001465"/>
<reference evidence="3" key="1">
    <citation type="submission" date="2024-04" db="EMBL/GenBank/DDBJ databases">
        <title>Mariniflexile litorale, isolated from the shallow sediments of the Sea of Japan.</title>
        <authorList>
            <person name="Romanenko L."/>
            <person name="Isaeva M."/>
        </authorList>
    </citation>
    <scope>NUCLEOTIDE SEQUENCE [LARGE SCALE GENOMIC DNA]</scope>
    <source>
        <strain evidence="3">KMM 9835</strain>
    </source>
</reference>
<dbReference type="Gene3D" id="2.60.120.1620">
    <property type="match status" value="1"/>
</dbReference>
<dbReference type="Gene3D" id="3.20.20.520">
    <property type="entry name" value="Glycosyl hydrolase family 115"/>
    <property type="match status" value="1"/>
</dbReference>
<dbReference type="RefSeq" id="WP_308991307.1">
    <property type="nucleotide sequence ID" value="NZ_CP155618.1"/>
</dbReference>
<evidence type="ECO:0000256" key="1">
    <source>
        <dbReference type="ARBA" id="ARBA00022801"/>
    </source>
</evidence>
<proteinExistence type="predicted"/>
<dbReference type="Proteomes" id="UP001224325">
    <property type="component" value="Chromosome"/>
</dbReference>
<evidence type="ECO:0000313" key="4">
    <source>
        <dbReference type="Proteomes" id="UP001224325"/>
    </source>
</evidence>